<dbReference type="AlphaFoldDB" id="F0W8T0"/>
<feature type="region of interest" description="Disordered" evidence="1">
    <location>
        <begin position="1"/>
        <end position="89"/>
    </location>
</feature>
<reference evidence="2" key="1">
    <citation type="journal article" date="2011" name="PLoS Biol.">
        <title>Gene gain and loss during evolution of obligate parasitism in the white rust pathogen of Arabidopsis thaliana.</title>
        <authorList>
            <person name="Kemen E."/>
            <person name="Gardiner A."/>
            <person name="Schultz-Larsen T."/>
            <person name="Kemen A.C."/>
            <person name="Balmuth A.L."/>
            <person name="Robert-Seilaniantz A."/>
            <person name="Bailey K."/>
            <person name="Holub E."/>
            <person name="Studholme D.J."/>
            <person name="Maclean D."/>
            <person name="Jones J.D."/>
        </authorList>
    </citation>
    <scope>NUCLEOTIDE SEQUENCE</scope>
</reference>
<protein>
    <submittedName>
        <fullName evidence="2">AlNc14C36G3204 protein</fullName>
    </submittedName>
</protein>
<organism evidence="2">
    <name type="scientific">Albugo laibachii Nc14</name>
    <dbReference type="NCBI Taxonomy" id="890382"/>
    <lineage>
        <taxon>Eukaryota</taxon>
        <taxon>Sar</taxon>
        <taxon>Stramenopiles</taxon>
        <taxon>Oomycota</taxon>
        <taxon>Peronosporomycetes</taxon>
        <taxon>Albuginales</taxon>
        <taxon>Albuginaceae</taxon>
        <taxon>Albugo</taxon>
    </lineage>
</organism>
<reference evidence="2" key="2">
    <citation type="submission" date="2011-02" db="EMBL/GenBank/DDBJ databases">
        <authorList>
            <person name="MacLean D."/>
        </authorList>
    </citation>
    <scope>NUCLEOTIDE SEQUENCE</scope>
</reference>
<evidence type="ECO:0000256" key="1">
    <source>
        <dbReference type="SAM" id="MobiDB-lite"/>
    </source>
</evidence>
<dbReference type="HOGENOM" id="CLU_1417736_0_0_1"/>
<feature type="compositionally biased region" description="Polar residues" evidence="1">
    <location>
        <begin position="67"/>
        <end position="78"/>
    </location>
</feature>
<evidence type="ECO:0000313" key="2">
    <source>
        <dbReference type="EMBL" id="CCA17539.1"/>
    </source>
</evidence>
<dbReference type="EMBL" id="FR824081">
    <property type="protein sequence ID" value="CCA17539.1"/>
    <property type="molecule type" value="Genomic_DNA"/>
</dbReference>
<gene>
    <name evidence="2" type="primary">AlNc14C36G3204</name>
    <name evidence="2" type="ORF">ALNC14_036820</name>
</gene>
<sequence length="201" mass="21481">MNDVRLNDTSANEEPKNAKTKAKTKDEQDLEDLIFKENQEVRDSTESQESVERKSDAENSDGKESNRPSLLNRASLTNVIPMDKLKNGANNAGKLLCTSLNKVKEKSAGAYETAKNSSAGNKFSAGLNKAVSAGSETFGKLKETDTYKMSSNFASTQYERTSVAASATLEKARAGASVGLEMAKSNANTLKAKVGGSDKGQ</sequence>
<proteinExistence type="predicted"/>
<accession>F0W8T0</accession>
<feature type="compositionally biased region" description="Basic and acidic residues" evidence="1">
    <location>
        <begin position="13"/>
        <end position="66"/>
    </location>
</feature>
<name>F0W8T0_9STRA</name>